<dbReference type="Proteomes" id="UP000659630">
    <property type="component" value="Unassembled WGS sequence"/>
</dbReference>
<evidence type="ECO:0000256" key="1">
    <source>
        <dbReference type="SAM" id="Coils"/>
    </source>
</evidence>
<keyword evidence="4" id="KW-1185">Reference proteome</keyword>
<proteinExistence type="predicted"/>
<sequence>MAEQKRIRRTPEQIAADLDVRIAEQEEHIKALEVKRTAACQEYDAKIAVIQKRIAGLRGKKKSLLSPKKKKPHKSKAEQIKELVRSAQKSGMKLEEIADKLGMELSA</sequence>
<feature type="compositionally biased region" description="Basic residues" evidence="2">
    <location>
        <begin position="60"/>
        <end position="74"/>
    </location>
</feature>
<name>A0A923KX30_9FIRM</name>
<evidence type="ECO:0000313" key="3">
    <source>
        <dbReference type="EMBL" id="MBC5579954.1"/>
    </source>
</evidence>
<dbReference type="AlphaFoldDB" id="A0A923KX30"/>
<evidence type="ECO:0000313" key="4">
    <source>
        <dbReference type="Proteomes" id="UP000659630"/>
    </source>
</evidence>
<protein>
    <submittedName>
        <fullName evidence="3">Uncharacterized protein</fullName>
    </submittedName>
</protein>
<gene>
    <name evidence="3" type="ORF">H8S23_00365</name>
</gene>
<reference evidence="3" key="1">
    <citation type="submission" date="2020-08" db="EMBL/GenBank/DDBJ databases">
        <title>Genome public.</title>
        <authorList>
            <person name="Liu C."/>
            <person name="Sun Q."/>
        </authorList>
    </citation>
    <scope>NUCLEOTIDE SEQUENCE</scope>
    <source>
        <strain evidence="3">BX8</strain>
    </source>
</reference>
<keyword evidence="1" id="KW-0175">Coiled coil</keyword>
<feature type="region of interest" description="Disordered" evidence="2">
    <location>
        <begin position="60"/>
        <end position="79"/>
    </location>
</feature>
<accession>A0A923KX30</accession>
<dbReference type="RefSeq" id="WP_186886332.1">
    <property type="nucleotide sequence ID" value="NZ_JACONZ010000001.1"/>
</dbReference>
<evidence type="ECO:0000256" key="2">
    <source>
        <dbReference type="SAM" id="MobiDB-lite"/>
    </source>
</evidence>
<organism evidence="3 4">
    <name type="scientific">Anaerofilum hominis</name>
    <dbReference type="NCBI Taxonomy" id="2763016"/>
    <lineage>
        <taxon>Bacteria</taxon>
        <taxon>Bacillati</taxon>
        <taxon>Bacillota</taxon>
        <taxon>Clostridia</taxon>
        <taxon>Eubacteriales</taxon>
        <taxon>Oscillospiraceae</taxon>
        <taxon>Anaerofilum</taxon>
    </lineage>
</organism>
<comment type="caution">
    <text evidence="3">The sequence shown here is derived from an EMBL/GenBank/DDBJ whole genome shotgun (WGS) entry which is preliminary data.</text>
</comment>
<feature type="coiled-coil region" evidence="1">
    <location>
        <begin position="15"/>
        <end position="42"/>
    </location>
</feature>
<dbReference type="EMBL" id="JACONZ010000001">
    <property type="protein sequence ID" value="MBC5579954.1"/>
    <property type="molecule type" value="Genomic_DNA"/>
</dbReference>